<feature type="transmembrane region" description="Helical" evidence="1">
    <location>
        <begin position="164"/>
        <end position="182"/>
    </location>
</feature>
<dbReference type="EMBL" id="CP043732">
    <property type="protein sequence ID" value="QMU97317.1"/>
    <property type="molecule type" value="Genomic_DNA"/>
</dbReference>
<name>A0A7D7WDM0_9MICO</name>
<feature type="transmembrane region" description="Helical" evidence="1">
    <location>
        <begin position="247"/>
        <end position="266"/>
    </location>
</feature>
<feature type="transmembrane region" description="Helical" evidence="1">
    <location>
        <begin position="120"/>
        <end position="143"/>
    </location>
</feature>
<dbReference type="Proteomes" id="UP000515708">
    <property type="component" value="Chromosome"/>
</dbReference>
<dbReference type="AlphaFoldDB" id="A0A7D7WDM0"/>
<keyword evidence="1" id="KW-0472">Membrane</keyword>
<keyword evidence="1" id="KW-1133">Transmembrane helix</keyword>
<feature type="transmembrane region" description="Helical" evidence="1">
    <location>
        <begin position="32"/>
        <end position="50"/>
    </location>
</feature>
<protein>
    <submittedName>
        <fullName evidence="2">Uncharacterized protein</fullName>
    </submittedName>
</protein>
<feature type="transmembrane region" description="Helical" evidence="1">
    <location>
        <begin position="221"/>
        <end position="241"/>
    </location>
</feature>
<feature type="transmembrane region" description="Helical" evidence="1">
    <location>
        <begin position="62"/>
        <end position="81"/>
    </location>
</feature>
<gene>
    <name evidence="2" type="ORF">FVO59_08860</name>
</gene>
<reference evidence="2 3" key="1">
    <citation type="journal article" date="2020" name="Front. Microbiol.">
        <title>Design of Bacterial Strain-Specific qPCR Assays Using NGS Data and Publicly Available Resources and Its Application to Track Biocontrol Strains.</title>
        <authorList>
            <person name="Hernandez I."/>
            <person name="Sant C."/>
            <person name="Martinez R."/>
            <person name="Fernandez C."/>
        </authorList>
    </citation>
    <scope>NUCLEOTIDE SEQUENCE [LARGE SCALE GENOMIC DNA]</scope>
    <source>
        <strain evidence="2 3">B24</strain>
    </source>
</reference>
<organism evidence="2 3">
    <name type="scientific">Microbacterium esteraromaticum</name>
    <dbReference type="NCBI Taxonomy" id="57043"/>
    <lineage>
        <taxon>Bacteria</taxon>
        <taxon>Bacillati</taxon>
        <taxon>Actinomycetota</taxon>
        <taxon>Actinomycetes</taxon>
        <taxon>Micrococcales</taxon>
        <taxon>Microbacteriaceae</taxon>
        <taxon>Microbacterium</taxon>
    </lineage>
</organism>
<evidence type="ECO:0000313" key="3">
    <source>
        <dbReference type="Proteomes" id="UP000515708"/>
    </source>
</evidence>
<proteinExistence type="predicted"/>
<feature type="transmembrane region" description="Helical" evidence="1">
    <location>
        <begin position="93"/>
        <end position="114"/>
    </location>
</feature>
<evidence type="ECO:0000313" key="2">
    <source>
        <dbReference type="EMBL" id="QMU97317.1"/>
    </source>
</evidence>
<dbReference type="RefSeq" id="WP_182252310.1">
    <property type="nucleotide sequence ID" value="NZ_CP043732.1"/>
</dbReference>
<sequence length="285" mass="29672">MPDAEAAMALRAAERVRARATTIPRGHAVMQLLYAVMMSAYMAVFVYTGSSEGGPDSFGGRTMALLLPPMILSSALIEGAAQRYGGRLRPTRRYWMAAAAFGVMLAVFLLWALIGGGYPWWLSLVSLVATLAVFGVRPVGVLLRQGTAEHPATTPAPLPKGSRMTTIAIGFVLGGICVTLSVPVAVWAMLMASMVLVLISAPATSSWGLRSTGWSWGVIQWSAFGVATGAMFLLATLTIATELIGPVISASVGVVIGASLLLAAFLPGRGDDGFDEEGADGAPEA</sequence>
<keyword evidence="1" id="KW-0812">Transmembrane</keyword>
<accession>A0A7D7WDM0</accession>
<evidence type="ECO:0000256" key="1">
    <source>
        <dbReference type="SAM" id="Phobius"/>
    </source>
</evidence>